<dbReference type="RefSeq" id="WP_261497670.1">
    <property type="nucleotide sequence ID" value="NZ_JAOCQF010000006.1"/>
</dbReference>
<dbReference type="Pfam" id="PF00350">
    <property type="entry name" value="Dynamin_N"/>
    <property type="match status" value="1"/>
</dbReference>
<keyword evidence="4" id="KW-0342">GTP-binding</keyword>
<evidence type="ECO:0000313" key="8">
    <source>
        <dbReference type="Proteomes" id="UP001205601"/>
    </source>
</evidence>
<dbReference type="PANTHER" id="PTHR10465:SF0">
    <property type="entry name" value="SARCALUMENIN"/>
    <property type="match status" value="1"/>
</dbReference>
<dbReference type="Proteomes" id="UP001205601">
    <property type="component" value="Unassembled WGS sequence"/>
</dbReference>
<dbReference type="SUPFAM" id="SSF52540">
    <property type="entry name" value="P-loop containing nucleoside triphosphate hydrolases"/>
    <property type="match status" value="1"/>
</dbReference>
<name>A0ABT2NS35_9RHOB</name>
<proteinExistence type="predicted"/>
<feature type="domain" description="Dynamin N-terminal" evidence="6">
    <location>
        <begin position="58"/>
        <end position="276"/>
    </location>
</feature>
<dbReference type="InterPro" id="IPR045063">
    <property type="entry name" value="Dynamin_N"/>
</dbReference>
<sequence length="676" mass="74367">MVRNRDLLRSGNVAFSGLAGTFAELSDTLDRLAAVADERTGSRAAALKARLQEFSAKITFVGQVKAGKSALANVLTASPALLPSDVNPWTSVVTTLAINTKAPVDAEGPANTKARFTFFNRDEWDNLVVGGGRLGELAERSGAQDELADIQRQVEAMREATKARLGKHFELLLGQHHAYGYVDPELVERYVCLGDEADLRETNAKTGRFADITKSAELYLDIPEYDVSLTLCDTPGVNDTFMMREQITLRSLRGSELCVVVLSAHQALSTVDMALMRIISNLENRQIILFVNRVDELQNPAEQIDEIRTGIQATLKKFNIASDVAIVFGSAKWGEAALTGTRDGLSSDSQRALDAYAVARPDLAGRDEWETVWNLSGVPGLLTAIGERVTEGAGRRLLERVRRNARNLTNEARATLMARRSDGGAVTVDFAGHSATSVMTQLAAKYEADVAVLCQQLRDDLMQRMETSESGFVKRATDSLIEHLERHGESGTWQYDPTGLRVLQRAAYLSFARALSARLSKLYEDAARHVEAIYAAVLSGGVADFRIEAPQPPRVPAPVGLGKTLALDLQSTWWRRWWQKRRGYEAYAKDYAHLIRAEAHSITKDLEETQVASVLENARAILREFLREHQETIRRITQPDAANAEDARKALEVLQSGTDTSAAFGEILRGLDDMAA</sequence>
<dbReference type="InterPro" id="IPR027417">
    <property type="entry name" value="P-loop_NTPase"/>
</dbReference>
<dbReference type="Gene3D" id="3.40.50.300">
    <property type="entry name" value="P-loop containing nucleotide triphosphate hydrolases"/>
    <property type="match status" value="1"/>
</dbReference>
<reference evidence="8" key="1">
    <citation type="submission" date="2023-07" db="EMBL/GenBank/DDBJ databases">
        <title>Defluviimonas sediminis sp. nov., isolated from mangrove sediment.</title>
        <authorList>
            <person name="Liu L."/>
            <person name="Li J."/>
            <person name="Huang Y."/>
            <person name="Pan J."/>
            <person name="Li M."/>
        </authorList>
    </citation>
    <scope>NUCLEOTIDE SEQUENCE [LARGE SCALE GENOMIC DNA]</scope>
    <source>
        <strain evidence="8">FT324</strain>
    </source>
</reference>
<keyword evidence="2" id="KW-0547">Nucleotide-binding</keyword>
<keyword evidence="5" id="KW-0472">Membrane</keyword>
<organism evidence="7 8">
    <name type="scientific">Albidovulum sediminis</name>
    <dbReference type="NCBI Taxonomy" id="3066345"/>
    <lineage>
        <taxon>Bacteria</taxon>
        <taxon>Pseudomonadati</taxon>
        <taxon>Pseudomonadota</taxon>
        <taxon>Alphaproteobacteria</taxon>
        <taxon>Rhodobacterales</taxon>
        <taxon>Paracoccaceae</taxon>
        <taxon>Albidovulum</taxon>
    </lineage>
</organism>
<evidence type="ECO:0000256" key="5">
    <source>
        <dbReference type="ARBA" id="ARBA00023136"/>
    </source>
</evidence>
<comment type="subcellular location">
    <subcellularLocation>
        <location evidence="1">Membrane</location>
    </subcellularLocation>
</comment>
<comment type="caution">
    <text evidence="7">The sequence shown here is derived from an EMBL/GenBank/DDBJ whole genome shotgun (WGS) entry which is preliminary data.</text>
</comment>
<evidence type="ECO:0000259" key="6">
    <source>
        <dbReference type="Pfam" id="PF00350"/>
    </source>
</evidence>
<evidence type="ECO:0000256" key="3">
    <source>
        <dbReference type="ARBA" id="ARBA00022801"/>
    </source>
</evidence>
<dbReference type="EMBL" id="JAOCQF010000006">
    <property type="protein sequence ID" value="MCT8331762.1"/>
    <property type="molecule type" value="Genomic_DNA"/>
</dbReference>
<gene>
    <name evidence="7" type="ORF">N5I32_19775</name>
</gene>
<accession>A0ABT2NS35</accession>
<evidence type="ECO:0000313" key="7">
    <source>
        <dbReference type="EMBL" id="MCT8331762.1"/>
    </source>
</evidence>
<evidence type="ECO:0000256" key="1">
    <source>
        <dbReference type="ARBA" id="ARBA00004370"/>
    </source>
</evidence>
<evidence type="ECO:0000256" key="2">
    <source>
        <dbReference type="ARBA" id="ARBA00022741"/>
    </source>
</evidence>
<dbReference type="PANTHER" id="PTHR10465">
    <property type="entry name" value="TRANSMEMBRANE GTPASE FZO1"/>
    <property type="match status" value="1"/>
</dbReference>
<dbReference type="InterPro" id="IPR027094">
    <property type="entry name" value="Mitofusin_fam"/>
</dbReference>
<evidence type="ECO:0000256" key="4">
    <source>
        <dbReference type="ARBA" id="ARBA00023134"/>
    </source>
</evidence>
<keyword evidence="3" id="KW-0378">Hydrolase</keyword>
<protein>
    <submittedName>
        <fullName evidence="7">Dynamin family protein</fullName>
    </submittedName>
</protein>
<keyword evidence="8" id="KW-1185">Reference proteome</keyword>